<dbReference type="InterPro" id="IPR043128">
    <property type="entry name" value="Rev_trsase/Diguanyl_cyclase"/>
</dbReference>
<dbReference type="CDD" id="cd09275">
    <property type="entry name" value="RNase_HI_RT_DIRS1"/>
    <property type="match status" value="1"/>
</dbReference>
<evidence type="ECO:0000256" key="2">
    <source>
        <dbReference type="SAM" id="MobiDB-lite"/>
    </source>
</evidence>
<dbReference type="SUPFAM" id="SSF56672">
    <property type="entry name" value="DNA/RNA polymerases"/>
    <property type="match status" value="1"/>
</dbReference>
<accession>A0ABQ8M4X8</accession>
<proteinExistence type="predicted"/>
<sequence>MPVRLTTSPASHLVLRRSLRCLSSHQRSGSSSDAGDSTESQARLTAVFLRAAAATRPGGWIPTSPGRSRSDDWFSAADTAFAAPSLGPFFPEVQEELNYVLGFSPTPSSRVGVAGNTLTPSGEVCGCGALVHAIRHHLCCQPWLKAGLTVTAGHATSALHVVGVVWSTLTPSGGVSSCGALVHTIRRHLVGCPCSLHTELHTMIARSRYTPSPLRRHCSGPCPAVLGSSYADRSALGRAAFFFSSAFAEGPPFGGIELTTPRGGGLPSGLPCGNKWKWGFLEAGFPGIEKIAWQGTFDICLPGEGQEGVTSLLPPTFGSVVPNHSQKEQFSQSLGLWPRAVTMSDVLPPQVQTRSLSSREPGAKGYVSDCSVDPACLESGSVVIAPQPVSLIDPDSPARLYDPIQTAPAQIQRHPFHLCPFGHRCLCAVCGDCGSSGEECDRAGPSSRDEFGVLQPLFHRTQKVRRVTTYPGLRVLNRSLHRLPFRMLTAKRILLCICHQDWFAVIDLKDAYFHVSILPRHRLFLGFAFEGRAYQYRVLPFEPSGASGQPGEEQTLPCAEYLFSWHGVRFGQYVGTPHERAHSVSAELSEPFHTQDSRYSQTVSEAPGAYGSRSRSYAARTAPYEAASALALWPNPKMGMAPRHVPGRRYPGMSPPFQPLLRPFLPTGRCALGSGVEAHGYRCLQDGLGCRLQRADSFGLLVKTSTAVAHQLLDELLAVLLALRWFLPMLRDKHVLIRTDNVPTVTYINRQRGLCSRRMSQLARQQTRLRSLRAVHIPGELNHAADALSRQLTRPGEWRLHPQVVQLIWSQFEESQVDLFASPESFHCQLFYPLSKAPPDSVQDQGGRGAGLVGCALLAHPDLVCRPYAPRDSPSLEDSPEVGPSFSGNRHNLAPASRPLEPPCVVSGRDSADLTGPPQAVINTITQARAPSIRQAYALKWGLFADWCSSHWEDPQRCSVGVVLSFLQDKLKRRLSPSTLKAYGVAIAAYHDAVNGLSIGKHHLIARFLRGARRLNPPCSHLIPSWDLSVVLLGLRRAPRVVDAITLAYQCQGELCPLGVRAHSTGVSPPPMHWRTVTSGNLRVDGSVSACCAIPTGSVCYSQLFPYVNSGSSWPPQFRLGWSFWIVSVPHIPSSIQPLPLDLIKCLRPPNACFSYLAPLRTTEGERLGYICNPRSLKEGTETLRPLATVRDCAGGLGFGSAPQLKSE</sequence>
<protein>
    <submittedName>
        <fullName evidence="3">Gag-Pol polyprotein</fullName>
    </submittedName>
</protein>
<feature type="region of interest" description="Disordered" evidence="2">
    <location>
        <begin position="869"/>
        <end position="899"/>
    </location>
</feature>
<dbReference type="InterPro" id="IPR043502">
    <property type="entry name" value="DNA/RNA_pol_sf"/>
</dbReference>
<evidence type="ECO:0000313" key="3">
    <source>
        <dbReference type="EMBL" id="KAI2657252.1"/>
    </source>
</evidence>
<dbReference type="Proteomes" id="UP000830375">
    <property type="component" value="Unassembled WGS sequence"/>
</dbReference>
<evidence type="ECO:0000256" key="1">
    <source>
        <dbReference type="ARBA" id="ARBA00023125"/>
    </source>
</evidence>
<dbReference type="Gene3D" id="3.30.70.270">
    <property type="match status" value="1"/>
</dbReference>
<keyword evidence="4" id="KW-1185">Reference proteome</keyword>
<dbReference type="InterPro" id="IPR052055">
    <property type="entry name" value="Hepadnavirus_pol/RT"/>
</dbReference>
<evidence type="ECO:0000313" key="4">
    <source>
        <dbReference type="Proteomes" id="UP000830375"/>
    </source>
</evidence>
<dbReference type="PANTHER" id="PTHR33050">
    <property type="entry name" value="REVERSE TRANSCRIPTASE DOMAIN-CONTAINING PROTEIN"/>
    <property type="match status" value="1"/>
</dbReference>
<dbReference type="SUPFAM" id="SSF47823">
    <property type="entry name" value="lambda integrase-like, N-terminal domain"/>
    <property type="match status" value="1"/>
</dbReference>
<comment type="caution">
    <text evidence="3">The sequence shown here is derived from an EMBL/GenBank/DDBJ whole genome shotgun (WGS) entry which is preliminary data.</text>
</comment>
<keyword evidence="1" id="KW-0238">DNA-binding</keyword>
<gene>
    <name evidence="3" type="ORF">H4Q32_030248</name>
</gene>
<name>A0ABQ8M4X8_LABRO</name>
<dbReference type="InterPro" id="IPR010998">
    <property type="entry name" value="Integrase_recombinase_N"/>
</dbReference>
<organism evidence="3 4">
    <name type="scientific">Labeo rohita</name>
    <name type="common">Indian major carp</name>
    <name type="synonym">Cyprinus rohita</name>
    <dbReference type="NCBI Taxonomy" id="84645"/>
    <lineage>
        <taxon>Eukaryota</taxon>
        <taxon>Metazoa</taxon>
        <taxon>Chordata</taxon>
        <taxon>Craniata</taxon>
        <taxon>Vertebrata</taxon>
        <taxon>Euteleostomi</taxon>
        <taxon>Actinopterygii</taxon>
        <taxon>Neopterygii</taxon>
        <taxon>Teleostei</taxon>
        <taxon>Ostariophysi</taxon>
        <taxon>Cypriniformes</taxon>
        <taxon>Cyprinidae</taxon>
        <taxon>Labeoninae</taxon>
        <taxon>Labeonini</taxon>
        <taxon>Labeo</taxon>
    </lineage>
</organism>
<dbReference type="Gene3D" id="1.10.150.130">
    <property type="match status" value="1"/>
</dbReference>
<reference evidence="3 4" key="1">
    <citation type="submission" date="2022-01" db="EMBL/GenBank/DDBJ databases">
        <title>A high-quality chromosome-level genome assembly of rohu carp, Labeo rohita.</title>
        <authorList>
            <person name="Arick M.A. II"/>
            <person name="Hsu C.-Y."/>
            <person name="Magbanua Z."/>
            <person name="Pechanova O."/>
            <person name="Grover C."/>
            <person name="Miller E."/>
            <person name="Thrash A."/>
            <person name="Ezzel L."/>
            <person name="Alam S."/>
            <person name="Benzie J."/>
            <person name="Hamilton M."/>
            <person name="Karsi A."/>
            <person name="Lawrence M.L."/>
            <person name="Peterson D.G."/>
        </authorList>
    </citation>
    <scope>NUCLEOTIDE SEQUENCE [LARGE SCALE GENOMIC DNA]</scope>
    <source>
        <strain evidence="4">BAU-BD-2019</strain>
        <tissue evidence="3">Blood</tissue>
    </source>
</reference>
<dbReference type="EMBL" id="JACTAM010000014">
    <property type="protein sequence ID" value="KAI2657252.1"/>
    <property type="molecule type" value="Genomic_DNA"/>
</dbReference>
<dbReference type="PANTHER" id="PTHR33050:SF7">
    <property type="entry name" value="RIBONUCLEASE H"/>
    <property type="match status" value="1"/>
</dbReference>
<dbReference type="Gene3D" id="3.10.10.10">
    <property type="entry name" value="HIV Type 1 Reverse Transcriptase, subunit A, domain 1"/>
    <property type="match status" value="1"/>
</dbReference>